<accession>A0A4Q4TTM3</accession>
<name>A0A4Q4TTM3_9PEZI</name>
<keyword evidence="3" id="KW-1185">Reference proteome</keyword>
<dbReference type="OrthoDB" id="10443824at2759"/>
<gene>
    <name evidence="2" type="ORF">DL764_001640</name>
</gene>
<protein>
    <submittedName>
        <fullName evidence="2">Uncharacterized protein</fullName>
    </submittedName>
</protein>
<evidence type="ECO:0000313" key="3">
    <source>
        <dbReference type="Proteomes" id="UP000293360"/>
    </source>
</evidence>
<feature type="compositionally biased region" description="Polar residues" evidence="1">
    <location>
        <begin position="40"/>
        <end position="59"/>
    </location>
</feature>
<comment type="caution">
    <text evidence="2">The sequence shown here is derived from an EMBL/GenBank/DDBJ whole genome shotgun (WGS) entry which is preliminary data.</text>
</comment>
<dbReference type="EMBL" id="QJNU01000054">
    <property type="protein sequence ID" value="RYP08843.1"/>
    <property type="molecule type" value="Genomic_DNA"/>
</dbReference>
<sequence>MTRSMPLPRGVSKLLRESPLVRLTAAAADRPTLRRPVSTRGGSPNTYRPSDNPNATTDSGPAPPSSDRGKEARSRGNKKLFAPPADDMIRRQLRAAWVEDAAVHDSSPLANLIFSDRGLSD</sequence>
<evidence type="ECO:0000256" key="1">
    <source>
        <dbReference type="SAM" id="MobiDB-lite"/>
    </source>
</evidence>
<dbReference type="Proteomes" id="UP000293360">
    <property type="component" value="Unassembled WGS sequence"/>
</dbReference>
<reference evidence="2 3" key="1">
    <citation type="submission" date="2018-06" db="EMBL/GenBank/DDBJ databases">
        <title>Complete Genomes of Monosporascus.</title>
        <authorList>
            <person name="Robinson A.J."/>
            <person name="Natvig D.O."/>
        </authorList>
    </citation>
    <scope>NUCLEOTIDE SEQUENCE [LARGE SCALE GENOMIC DNA]</scope>
    <source>
        <strain evidence="2 3">CBS 110550</strain>
    </source>
</reference>
<dbReference type="AlphaFoldDB" id="A0A4Q4TTM3"/>
<organism evidence="2 3">
    <name type="scientific">Monosporascus ibericus</name>
    <dbReference type="NCBI Taxonomy" id="155417"/>
    <lineage>
        <taxon>Eukaryota</taxon>
        <taxon>Fungi</taxon>
        <taxon>Dikarya</taxon>
        <taxon>Ascomycota</taxon>
        <taxon>Pezizomycotina</taxon>
        <taxon>Sordariomycetes</taxon>
        <taxon>Xylariomycetidae</taxon>
        <taxon>Xylariales</taxon>
        <taxon>Xylariales incertae sedis</taxon>
        <taxon>Monosporascus</taxon>
    </lineage>
</organism>
<evidence type="ECO:0000313" key="2">
    <source>
        <dbReference type="EMBL" id="RYP08843.1"/>
    </source>
</evidence>
<proteinExistence type="predicted"/>
<feature type="region of interest" description="Disordered" evidence="1">
    <location>
        <begin position="23"/>
        <end position="85"/>
    </location>
</feature>